<dbReference type="PANTHER" id="PTHR32385">
    <property type="entry name" value="MANNOSYL PHOSPHORYLINOSITOL CERAMIDE SYNTHASE"/>
    <property type="match status" value="1"/>
</dbReference>
<feature type="transmembrane region" description="Helical" evidence="4">
    <location>
        <begin position="305"/>
        <end position="321"/>
    </location>
</feature>
<keyword evidence="4" id="KW-1133">Transmembrane helix</keyword>
<reference evidence="5" key="1">
    <citation type="submission" date="2023-03" db="EMBL/GenBank/DDBJ databases">
        <title>Mating type loci evolution in Malassezia.</title>
        <authorList>
            <person name="Coelho M.A."/>
        </authorList>
    </citation>
    <scope>NUCLEOTIDE SEQUENCE</scope>
    <source>
        <strain evidence="5">CBS 12830</strain>
    </source>
</reference>
<keyword evidence="2" id="KW-0808">Transferase</keyword>
<keyword evidence="4" id="KW-0812">Transmembrane</keyword>
<dbReference type="InterPro" id="IPR051706">
    <property type="entry name" value="Glycosyltransferase_domain"/>
</dbReference>
<dbReference type="AlphaFoldDB" id="A0AAF0EC55"/>
<evidence type="ECO:0000256" key="2">
    <source>
        <dbReference type="ARBA" id="ARBA00022679"/>
    </source>
</evidence>
<accession>A0AAF0EC55</accession>
<comment type="similarity">
    <text evidence="1">Belongs to the glycosyltransferase 32 family.</text>
</comment>
<dbReference type="PANTHER" id="PTHR32385:SF15">
    <property type="entry name" value="INOSITOL PHOSPHOCERAMIDE MANNOSYLTRANSFERASE 1"/>
    <property type="match status" value="1"/>
</dbReference>
<feature type="compositionally biased region" description="Low complexity" evidence="3">
    <location>
        <begin position="378"/>
        <end position="392"/>
    </location>
</feature>
<dbReference type="FunFam" id="3.90.550.20:FF:000005">
    <property type="entry name" value="Unplaced genomic scaffold supercont1.17, whole genome shotgun sequence"/>
    <property type="match status" value="1"/>
</dbReference>
<keyword evidence="4" id="KW-0472">Membrane</keyword>
<name>A0AAF0EC55_9BASI</name>
<feature type="compositionally biased region" description="Basic and acidic residues" evidence="3">
    <location>
        <begin position="586"/>
        <end position="597"/>
    </location>
</feature>
<sequence>MRWLSRRASSVLLRLFAVFLLGTVAFLALVRSYFRVDASAYILPTELGTWAEIRADARPGVLNGQALDAHAEQPVEKIPRIIHQTWKTEELPPRWKEVREACEAMMSDYQYMLWTDASSREFIAREYPWFLETFDAYPYNIQRADAIRYFVLHKYGGVYMDLDIGCKRRLDSLLRFEAIVPKTIPVGVSNDLMFSVPQHPYMESLIHSLQSFHHYYLTHYATVMFSTGPMFVSAMYRQFVNGHAPAVPSTPTQVDRGFTGVRVLPKSLYGKNLAENEAPDSFFVHMYGSSWHANDAGFLIFLRKYGYLLIALGMLFIVIGARRTCISAMTTVAKALYPLLVRAWPSLGTQHGSEDEWVHLTDPDDKPVSPTSPRKGNAVPVVALSSPSSASQPPRPIAPAQEAMAGSDVHRGRRPSSPLPDYCLAESDSLPELPTQADGSSAGPGSRTSLQRLRHLSGRTLSMGSMLSIVPPSLRRAAPEHLQLTSTDSLTSVGVEGGQARPMVPPLAPEEYSAEWQNLLNRWDGQGHTSPSFMSPTSPHSPTPTLIEASDAPMIGPPTAGLMRRSQMLDARRAMTPALTAPPADAEPRHDTHLAPV</sequence>
<organism evidence="5 6">
    <name type="scientific">Malassezia equina</name>
    <dbReference type="NCBI Taxonomy" id="1381935"/>
    <lineage>
        <taxon>Eukaryota</taxon>
        <taxon>Fungi</taxon>
        <taxon>Dikarya</taxon>
        <taxon>Basidiomycota</taxon>
        <taxon>Ustilaginomycotina</taxon>
        <taxon>Malasseziomycetes</taxon>
        <taxon>Malasseziales</taxon>
        <taxon>Malasseziaceae</taxon>
        <taxon>Malassezia</taxon>
    </lineage>
</organism>
<evidence type="ECO:0008006" key="7">
    <source>
        <dbReference type="Google" id="ProtNLM"/>
    </source>
</evidence>
<keyword evidence="6" id="KW-1185">Reference proteome</keyword>
<dbReference type="GO" id="GO:0051999">
    <property type="term" value="P:mannosyl-inositol phosphorylceramide biosynthetic process"/>
    <property type="evidence" value="ECO:0007669"/>
    <property type="project" value="TreeGrafter"/>
</dbReference>
<evidence type="ECO:0000256" key="4">
    <source>
        <dbReference type="SAM" id="Phobius"/>
    </source>
</evidence>
<dbReference type="SUPFAM" id="SSF53448">
    <property type="entry name" value="Nucleotide-diphospho-sugar transferases"/>
    <property type="match status" value="1"/>
</dbReference>
<dbReference type="InterPro" id="IPR007577">
    <property type="entry name" value="GlycoTrfase_DXD_sugar-bd_CS"/>
</dbReference>
<evidence type="ECO:0000256" key="3">
    <source>
        <dbReference type="SAM" id="MobiDB-lite"/>
    </source>
</evidence>
<proteinExistence type="inferred from homology"/>
<dbReference type="EMBL" id="CP119902">
    <property type="protein sequence ID" value="WFD22875.1"/>
    <property type="molecule type" value="Genomic_DNA"/>
</dbReference>
<feature type="transmembrane region" description="Helical" evidence="4">
    <location>
        <begin position="12"/>
        <end position="34"/>
    </location>
</feature>
<evidence type="ECO:0000313" key="5">
    <source>
        <dbReference type="EMBL" id="WFD22875.1"/>
    </source>
</evidence>
<dbReference type="Proteomes" id="UP001214415">
    <property type="component" value="Chromosome 3"/>
</dbReference>
<dbReference type="Pfam" id="PF04488">
    <property type="entry name" value="Gly_transf_sug"/>
    <property type="match status" value="1"/>
</dbReference>
<feature type="region of interest" description="Disordered" evidence="3">
    <location>
        <begin position="356"/>
        <end position="449"/>
    </location>
</feature>
<dbReference type="Gene3D" id="3.90.550.20">
    <property type="match status" value="1"/>
</dbReference>
<dbReference type="GO" id="GO:0000030">
    <property type="term" value="F:mannosyltransferase activity"/>
    <property type="evidence" value="ECO:0007669"/>
    <property type="project" value="TreeGrafter"/>
</dbReference>
<dbReference type="InterPro" id="IPR029044">
    <property type="entry name" value="Nucleotide-diphossugar_trans"/>
</dbReference>
<dbReference type="GO" id="GO:0016020">
    <property type="term" value="C:membrane"/>
    <property type="evidence" value="ECO:0007669"/>
    <property type="project" value="GOC"/>
</dbReference>
<gene>
    <name evidence="5" type="ORF">MEQU1_001552</name>
</gene>
<protein>
    <recommendedName>
        <fullName evidence="7">Mannosyl phosphorylinositol ceramide synthase SUR1</fullName>
    </recommendedName>
</protein>
<evidence type="ECO:0000256" key="1">
    <source>
        <dbReference type="ARBA" id="ARBA00009003"/>
    </source>
</evidence>
<evidence type="ECO:0000313" key="6">
    <source>
        <dbReference type="Proteomes" id="UP001214415"/>
    </source>
</evidence>
<feature type="region of interest" description="Disordered" evidence="3">
    <location>
        <begin position="576"/>
        <end position="597"/>
    </location>
</feature>
<feature type="compositionally biased region" description="Basic and acidic residues" evidence="3">
    <location>
        <begin position="356"/>
        <end position="367"/>
    </location>
</feature>